<sequence length="228" mass="25670">MQPIDRNFDAHVRRRSDELHAPPPKCTAQNNKAGPRHTGRTRARRLPRPLPLCSPPSPCAMRTIVLQAAWKSWREMRWLRVYLIICTAVAFVHQGGSLVSAMSTAGSGSWRIKHPRGVSRVDVTRYSDKLKHSANYHLMADSALDSIVRSRRPTKPALLIQFDPISPGVSSAMHSGYIWHVLIYLLNTTPHILRDTNAETSRPKIFSRRAFRSLNSAGSMHGLQRAVQ</sequence>
<evidence type="ECO:0000256" key="1">
    <source>
        <dbReference type="SAM" id="MobiDB-lite"/>
    </source>
</evidence>
<keyword evidence="3" id="KW-1185">Reference proteome</keyword>
<reference evidence="2 3" key="1">
    <citation type="submission" date="2016-03" db="EMBL/GenBank/DDBJ databases">
        <title>Whole genome sequencing of Grifola frondosa 9006-11.</title>
        <authorList>
            <person name="Min B."/>
            <person name="Park H."/>
            <person name="Kim J.-G."/>
            <person name="Cho H."/>
            <person name="Oh Y.-L."/>
            <person name="Kong W.-S."/>
            <person name="Choi I.-G."/>
        </authorList>
    </citation>
    <scope>NUCLEOTIDE SEQUENCE [LARGE SCALE GENOMIC DNA]</scope>
    <source>
        <strain evidence="2 3">9006-11</strain>
    </source>
</reference>
<accession>A0A1C7LSK1</accession>
<feature type="compositionally biased region" description="Basic and acidic residues" evidence="1">
    <location>
        <begin position="1"/>
        <end position="20"/>
    </location>
</feature>
<organism evidence="2 3">
    <name type="scientific">Grifola frondosa</name>
    <name type="common">Maitake</name>
    <name type="synonym">Polyporus frondosus</name>
    <dbReference type="NCBI Taxonomy" id="5627"/>
    <lineage>
        <taxon>Eukaryota</taxon>
        <taxon>Fungi</taxon>
        <taxon>Dikarya</taxon>
        <taxon>Basidiomycota</taxon>
        <taxon>Agaricomycotina</taxon>
        <taxon>Agaricomycetes</taxon>
        <taxon>Polyporales</taxon>
        <taxon>Grifolaceae</taxon>
        <taxon>Grifola</taxon>
    </lineage>
</organism>
<proteinExistence type="predicted"/>
<comment type="caution">
    <text evidence="2">The sequence shown here is derived from an EMBL/GenBank/DDBJ whole genome shotgun (WGS) entry which is preliminary data.</text>
</comment>
<feature type="region of interest" description="Disordered" evidence="1">
    <location>
        <begin position="1"/>
        <end position="51"/>
    </location>
</feature>
<evidence type="ECO:0000313" key="2">
    <source>
        <dbReference type="EMBL" id="OBZ66899.1"/>
    </source>
</evidence>
<feature type="compositionally biased region" description="Basic residues" evidence="1">
    <location>
        <begin position="34"/>
        <end position="47"/>
    </location>
</feature>
<protein>
    <submittedName>
        <fullName evidence="2">Uncharacterized protein</fullName>
    </submittedName>
</protein>
<dbReference type="EMBL" id="LUGG01000027">
    <property type="protein sequence ID" value="OBZ66899.1"/>
    <property type="molecule type" value="Genomic_DNA"/>
</dbReference>
<dbReference type="Proteomes" id="UP000092993">
    <property type="component" value="Unassembled WGS sequence"/>
</dbReference>
<name>A0A1C7LSK1_GRIFR</name>
<evidence type="ECO:0000313" key="3">
    <source>
        <dbReference type="Proteomes" id="UP000092993"/>
    </source>
</evidence>
<dbReference type="AlphaFoldDB" id="A0A1C7LSK1"/>
<gene>
    <name evidence="2" type="ORF">A0H81_13234</name>
</gene>